<dbReference type="AlphaFoldDB" id="A0A8I2YZ49"/>
<name>A0A8I2YZ49_9AGAM</name>
<dbReference type="EMBL" id="JAGFBS010000004">
    <property type="protein sequence ID" value="KAG6379678.1"/>
    <property type="molecule type" value="Genomic_DNA"/>
</dbReference>
<organism evidence="1 2">
    <name type="scientific">Boletus reticuloceps</name>
    <dbReference type="NCBI Taxonomy" id="495285"/>
    <lineage>
        <taxon>Eukaryota</taxon>
        <taxon>Fungi</taxon>
        <taxon>Dikarya</taxon>
        <taxon>Basidiomycota</taxon>
        <taxon>Agaricomycotina</taxon>
        <taxon>Agaricomycetes</taxon>
        <taxon>Agaricomycetidae</taxon>
        <taxon>Boletales</taxon>
        <taxon>Boletineae</taxon>
        <taxon>Boletaceae</taxon>
        <taxon>Boletoideae</taxon>
        <taxon>Boletus</taxon>
    </lineage>
</organism>
<keyword evidence="2" id="KW-1185">Reference proteome</keyword>
<proteinExistence type="predicted"/>
<dbReference type="OrthoDB" id="2679643at2759"/>
<reference evidence="1" key="1">
    <citation type="submission" date="2021-03" db="EMBL/GenBank/DDBJ databases">
        <title>Evolutionary innovations through gain and loss of genes in the ectomycorrhizal Boletales.</title>
        <authorList>
            <person name="Wu G."/>
            <person name="Miyauchi S."/>
            <person name="Morin E."/>
            <person name="Yang Z.-L."/>
            <person name="Xu J."/>
            <person name="Martin F.M."/>
        </authorList>
    </citation>
    <scope>NUCLEOTIDE SEQUENCE</scope>
    <source>
        <strain evidence="1">BR01</strain>
    </source>
</reference>
<accession>A0A8I2YZ49</accession>
<evidence type="ECO:0000313" key="2">
    <source>
        <dbReference type="Proteomes" id="UP000683000"/>
    </source>
</evidence>
<dbReference type="Proteomes" id="UP000683000">
    <property type="component" value="Unassembled WGS sequence"/>
</dbReference>
<gene>
    <name evidence="1" type="ORF">JVT61DRAFT_10199</name>
</gene>
<comment type="caution">
    <text evidence="1">The sequence shown here is derived from an EMBL/GenBank/DDBJ whole genome shotgun (WGS) entry which is preliminary data.</text>
</comment>
<evidence type="ECO:0000313" key="1">
    <source>
        <dbReference type="EMBL" id="KAG6379678.1"/>
    </source>
</evidence>
<protein>
    <submittedName>
        <fullName evidence="1">Uncharacterized protein</fullName>
    </submittedName>
</protein>
<sequence length="82" mass="8612">MLSIKSLAATLHVDPGWLLNHAELSRVHWRQGSTDGEIVVEAFDLPDMSSPPGAGKDLDSMLLMDTRVASGSSGTNSVSSGC</sequence>